<reference evidence="4 5" key="1">
    <citation type="submission" date="2019-02" db="EMBL/GenBank/DDBJ databases">
        <authorList>
            <person name="Manzano-Marin A."/>
            <person name="Manzano-Marin A."/>
        </authorList>
    </citation>
    <scope>NUCLEOTIDE SEQUENCE [LARGE SCALE GENOMIC DNA]</scope>
    <source>
        <strain evidence="4 5">ErCicuneomaculata</strain>
    </source>
</reference>
<evidence type="ECO:0000313" key="4">
    <source>
        <dbReference type="EMBL" id="VFP80165.1"/>
    </source>
</evidence>
<dbReference type="InterPro" id="IPR005031">
    <property type="entry name" value="COQ10_START"/>
</dbReference>
<dbReference type="Gene3D" id="3.30.530.20">
    <property type="match status" value="1"/>
</dbReference>
<dbReference type="PANTHER" id="PTHR12901">
    <property type="entry name" value="SPERM PROTEIN HOMOLOG"/>
    <property type="match status" value="1"/>
</dbReference>
<proteinExistence type="inferred from homology"/>
<evidence type="ECO:0000313" key="5">
    <source>
        <dbReference type="Proteomes" id="UP000294412"/>
    </source>
</evidence>
<dbReference type="GO" id="GO:0045333">
    <property type="term" value="P:cellular respiration"/>
    <property type="evidence" value="ECO:0007669"/>
    <property type="project" value="InterPro"/>
</dbReference>
<evidence type="ECO:0000259" key="3">
    <source>
        <dbReference type="Pfam" id="PF03364"/>
    </source>
</evidence>
<dbReference type="CDD" id="cd07813">
    <property type="entry name" value="COQ10p_like"/>
    <property type="match status" value="1"/>
</dbReference>
<dbReference type="AlphaFoldDB" id="A0A451D3D1"/>
<sequence>MPQINHSLLMPFSTEKMYHLVNDIKSYPQFLSGCIASQVVSVNYFQMTAAIEISIAGIIHQTLVTRNTLMHNHSINIELLEGPFKQLNGMWLFHDKKKEMCQVQLSLNIEFTNILMEMTFQKIVLTLNRNLLETFRKRAQEVYTV</sequence>
<dbReference type="InterPro" id="IPR044996">
    <property type="entry name" value="COQ10-like"/>
</dbReference>
<accession>A0A451D3D1</accession>
<dbReference type="Proteomes" id="UP000294412">
    <property type="component" value="Chromosome"/>
</dbReference>
<organism evidence="4 5">
    <name type="scientific">Candidatus Erwinia haradaeae</name>
    <dbReference type="NCBI Taxonomy" id="1922217"/>
    <lineage>
        <taxon>Bacteria</taxon>
        <taxon>Pseudomonadati</taxon>
        <taxon>Pseudomonadota</taxon>
        <taxon>Gammaproteobacteria</taxon>
        <taxon>Enterobacterales</taxon>
        <taxon>Erwiniaceae</taxon>
        <taxon>Erwinia</taxon>
    </lineage>
</organism>
<gene>
    <name evidence="4" type="primary">ratA</name>
    <name evidence="4" type="ORF">ERCICUMA2628_573</name>
</gene>
<evidence type="ECO:0000256" key="2">
    <source>
        <dbReference type="ARBA" id="ARBA00022649"/>
    </source>
</evidence>
<evidence type="ECO:0000256" key="1">
    <source>
        <dbReference type="ARBA" id="ARBA00008918"/>
    </source>
</evidence>
<dbReference type="OrthoDB" id="9804759at2"/>
<dbReference type="GO" id="GO:0048039">
    <property type="term" value="F:ubiquinone binding"/>
    <property type="evidence" value="ECO:0007669"/>
    <property type="project" value="InterPro"/>
</dbReference>
<dbReference type="PANTHER" id="PTHR12901:SF10">
    <property type="entry name" value="COENZYME Q-BINDING PROTEIN COQ10, MITOCHONDRIAL"/>
    <property type="match status" value="1"/>
</dbReference>
<keyword evidence="2" id="KW-1277">Toxin-antitoxin system</keyword>
<dbReference type="RefSeq" id="WP_157993731.1">
    <property type="nucleotide sequence ID" value="NZ_LR217703.1"/>
</dbReference>
<dbReference type="SUPFAM" id="SSF55961">
    <property type="entry name" value="Bet v1-like"/>
    <property type="match status" value="1"/>
</dbReference>
<comment type="similarity">
    <text evidence="1">Belongs to the ribosome association toxin RatA family.</text>
</comment>
<dbReference type="Pfam" id="PF03364">
    <property type="entry name" value="Polyketide_cyc"/>
    <property type="match status" value="1"/>
</dbReference>
<dbReference type="EMBL" id="LR217703">
    <property type="protein sequence ID" value="VFP80165.1"/>
    <property type="molecule type" value="Genomic_DNA"/>
</dbReference>
<protein>
    <submittedName>
        <fullName evidence="4">Ribosome association toxin RatA</fullName>
    </submittedName>
</protein>
<name>A0A451D3D1_9GAMM</name>
<dbReference type="InterPro" id="IPR023393">
    <property type="entry name" value="START-like_dom_sf"/>
</dbReference>
<feature type="domain" description="Coenzyme Q-binding protein COQ10 START" evidence="3">
    <location>
        <begin position="11"/>
        <end position="135"/>
    </location>
</feature>